<feature type="domain" description="HTH marR-type" evidence="1">
    <location>
        <begin position="32"/>
        <end position="130"/>
    </location>
</feature>
<dbReference type="Gene3D" id="1.10.10.10">
    <property type="entry name" value="Winged helix-like DNA-binding domain superfamily/Winged helix DNA-binding domain"/>
    <property type="match status" value="1"/>
</dbReference>
<reference evidence="2 3" key="1">
    <citation type="submission" date="2019-03" db="EMBL/GenBank/DDBJ databases">
        <title>Genomic Encyclopedia of Archaeal and Bacterial Type Strains, Phase II (KMG-II): from individual species to whole genera.</title>
        <authorList>
            <person name="Goeker M."/>
        </authorList>
    </citation>
    <scope>NUCLEOTIDE SEQUENCE [LARGE SCALE GENOMIC DNA]</scope>
    <source>
        <strain evidence="2 3">DSM 28353</strain>
    </source>
</reference>
<organism evidence="2 3">
    <name type="scientific">Sphingobacterium yanglingense</name>
    <dbReference type="NCBI Taxonomy" id="1437280"/>
    <lineage>
        <taxon>Bacteria</taxon>
        <taxon>Pseudomonadati</taxon>
        <taxon>Bacteroidota</taxon>
        <taxon>Sphingobacteriia</taxon>
        <taxon>Sphingobacteriales</taxon>
        <taxon>Sphingobacteriaceae</taxon>
        <taxon>Sphingobacterium</taxon>
    </lineage>
</organism>
<proteinExistence type="predicted"/>
<evidence type="ECO:0000313" key="3">
    <source>
        <dbReference type="Proteomes" id="UP000295292"/>
    </source>
</evidence>
<dbReference type="AlphaFoldDB" id="A0A4R6WDP8"/>
<evidence type="ECO:0000259" key="1">
    <source>
        <dbReference type="SMART" id="SM00347"/>
    </source>
</evidence>
<dbReference type="EMBL" id="SNYV01000013">
    <property type="protein sequence ID" value="TDQ77892.1"/>
    <property type="molecule type" value="Genomic_DNA"/>
</dbReference>
<dbReference type="Proteomes" id="UP000295292">
    <property type="component" value="Unassembled WGS sequence"/>
</dbReference>
<dbReference type="GO" id="GO:0006950">
    <property type="term" value="P:response to stress"/>
    <property type="evidence" value="ECO:0007669"/>
    <property type="project" value="TreeGrafter"/>
</dbReference>
<keyword evidence="3" id="KW-1185">Reference proteome</keyword>
<accession>A0A4R6WDP8</accession>
<dbReference type="InterPro" id="IPR039422">
    <property type="entry name" value="MarR/SlyA-like"/>
</dbReference>
<dbReference type="PANTHER" id="PTHR33164">
    <property type="entry name" value="TRANSCRIPTIONAL REGULATOR, MARR FAMILY"/>
    <property type="match status" value="1"/>
</dbReference>
<sequence length="159" mass="18656">MNVLNQAGILALSSRMHRLSEQIRKDGALIYKEFDIDFELKWFPVIYTIYKKENVNVMEIANEIGYTHPSTITLLKEIENLKLVAWKKDSQDERKKNYHLTKEGQKLVTKMKPVWETMSLVLGEISDNQNNLLQAINEAENKLVEQSFYQRVLQLKNEL</sequence>
<dbReference type="InterPro" id="IPR036388">
    <property type="entry name" value="WH-like_DNA-bd_sf"/>
</dbReference>
<name>A0A4R6WDP8_9SPHI</name>
<dbReference type="SUPFAM" id="SSF46785">
    <property type="entry name" value="Winged helix' DNA-binding domain"/>
    <property type="match status" value="1"/>
</dbReference>
<dbReference type="InterPro" id="IPR000835">
    <property type="entry name" value="HTH_MarR-typ"/>
</dbReference>
<dbReference type="InterPro" id="IPR036390">
    <property type="entry name" value="WH_DNA-bd_sf"/>
</dbReference>
<dbReference type="OrthoDB" id="759747at2"/>
<dbReference type="GO" id="GO:0003700">
    <property type="term" value="F:DNA-binding transcription factor activity"/>
    <property type="evidence" value="ECO:0007669"/>
    <property type="project" value="InterPro"/>
</dbReference>
<protein>
    <recommendedName>
        <fullName evidence="1">HTH marR-type domain-containing protein</fullName>
    </recommendedName>
</protein>
<gene>
    <name evidence="2" type="ORF">CLV99_1861</name>
</gene>
<dbReference type="PANTHER" id="PTHR33164:SF89">
    <property type="entry name" value="MARR FAMILY REGULATORY PROTEIN"/>
    <property type="match status" value="1"/>
</dbReference>
<dbReference type="RefSeq" id="WP_133584163.1">
    <property type="nucleotide sequence ID" value="NZ_SNYV01000013.1"/>
</dbReference>
<comment type="caution">
    <text evidence="2">The sequence shown here is derived from an EMBL/GenBank/DDBJ whole genome shotgun (WGS) entry which is preliminary data.</text>
</comment>
<dbReference type="SMART" id="SM00347">
    <property type="entry name" value="HTH_MARR"/>
    <property type="match status" value="1"/>
</dbReference>
<evidence type="ECO:0000313" key="2">
    <source>
        <dbReference type="EMBL" id="TDQ77892.1"/>
    </source>
</evidence>